<keyword evidence="4 6" id="KW-1133">Transmembrane helix</keyword>
<dbReference type="PANTHER" id="PTHR40064">
    <property type="entry name" value="MEMBRANE PROTEIN-RELATED"/>
    <property type="match status" value="1"/>
</dbReference>
<comment type="subcellular location">
    <subcellularLocation>
        <location evidence="1">Cell membrane</location>
        <topology evidence="1">Multi-pass membrane protein</topology>
    </subcellularLocation>
</comment>
<dbReference type="RefSeq" id="WP_019420447.1">
    <property type="nucleotide sequence ID" value="NZ_JAJNBZ010000005.1"/>
</dbReference>
<dbReference type="EMBL" id="JAJNBZ010000005">
    <property type="protein sequence ID" value="MCE5169440.1"/>
    <property type="molecule type" value="Genomic_DNA"/>
</dbReference>
<evidence type="ECO:0000256" key="5">
    <source>
        <dbReference type="ARBA" id="ARBA00023136"/>
    </source>
</evidence>
<proteinExistence type="predicted"/>
<feature type="transmembrane region" description="Helical" evidence="6">
    <location>
        <begin position="127"/>
        <end position="147"/>
    </location>
</feature>
<evidence type="ECO:0000256" key="4">
    <source>
        <dbReference type="ARBA" id="ARBA00022989"/>
    </source>
</evidence>
<evidence type="ECO:0000256" key="2">
    <source>
        <dbReference type="ARBA" id="ARBA00022475"/>
    </source>
</evidence>
<dbReference type="InterPro" id="IPR038323">
    <property type="entry name" value="ArAE_1_C_sf"/>
</dbReference>
<evidence type="ECO:0000256" key="3">
    <source>
        <dbReference type="ARBA" id="ARBA00022692"/>
    </source>
</evidence>
<evidence type="ECO:0000256" key="1">
    <source>
        <dbReference type="ARBA" id="ARBA00004651"/>
    </source>
</evidence>
<keyword evidence="2" id="KW-1003">Cell membrane</keyword>
<dbReference type="Proteomes" id="UP001199916">
    <property type="component" value="Unassembled WGS sequence"/>
</dbReference>
<sequence length="328" mass="36888">MVFGFVGVRVIKTAIASIFAIITADLIGAMNPLGAGLLAILGVDVTRKRSVKTVSARFLASLVGLLLAATLFGVLGFQLWVLALYILLAFPIIARLNFKEGIVTSSVVVFHIYGSGALTLHGIFNEVLLLMIGLGAATLVNLVYMPNEEEKLVHIRKEVDEQFSRIFIQISRNLRDSSYIWDGQEIIEADAKVNEGIAIASKALENRLLRTEEIRTDEQWLVYFYMRKAQLENVQSMLQLLSQVFQSLPQCYLVADLFDQLSDDVKEPHYTGKTEQLLIELEGVFREMDLPATRQEFEVRAAVLQVNRELQQYLKIAKKDKKRLRAAL</sequence>
<reference evidence="8 9" key="1">
    <citation type="submission" date="2021-11" db="EMBL/GenBank/DDBJ databases">
        <title>Draft genome sequence of Paenibacillus profundus YoMME, a new Gram-positive bacteria with exoelectrogenic properties.</title>
        <authorList>
            <person name="Hubenova Y."/>
            <person name="Hubenova E."/>
            <person name="Manasiev Y."/>
            <person name="Peykov S."/>
            <person name="Mitov M."/>
        </authorList>
    </citation>
    <scope>NUCLEOTIDE SEQUENCE [LARGE SCALE GENOMIC DNA]</scope>
    <source>
        <strain evidence="8 9">YoMME</strain>
    </source>
</reference>
<evidence type="ECO:0000259" key="7">
    <source>
        <dbReference type="Pfam" id="PF11728"/>
    </source>
</evidence>
<evidence type="ECO:0000313" key="9">
    <source>
        <dbReference type="Proteomes" id="UP001199916"/>
    </source>
</evidence>
<comment type="caution">
    <text evidence="8">The sequence shown here is derived from an EMBL/GenBank/DDBJ whole genome shotgun (WGS) entry which is preliminary data.</text>
</comment>
<dbReference type="InterPro" id="IPR052984">
    <property type="entry name" value="UPF0421"/>
</dbReference>
<name>A0ABS8YGE7_9BACL</name>
<feature type="transmembrane region" description="Helical" evidence="6">
    <location>
        <begin position="54"/>
        <end position="71"/>
    </location>
</feature>
<keyword evidence="3 6" id="KW-0812">Transmembrane</keyword>
<dbReference type="Pfam" id="PF06081">
    <property type="entry name" value="ArAE_1"/>
    <property type="match status" value="1"/>
</dbReference>
<organism evidence="8 9">
    <name type="scientific">Paenibacillus profundus</name>
    <dbReference type="NCBI Taxonomy" id="1173085"/>
    <lineage>
        <taxon>Bacteria</taxon>
        <taxon>Bacillati</taxon>
        <taxon>Bacillota</taxon>
        <taxon>Bacilli</taxon>
        <taxon>Bacillales</taxon>
        <taxon>Paenibacillaceae</taxon>
        <taxon>Paenibacillus</taxon>
    </lineage>
</organism>
<accession>A0ABS8YGE7</accession>
<dbReference type="InterPro" id="IPR010343">
    <property type="entry name" value="ArAE_1"/>
</dbReference>
<evidence type="ECO:0000313" key="8">
    <source>
        <dbReference type="EMBL" id="MCE5169440.1"/>
    </source>
</evidence>
<protein>
    <submittedName>
        <fullName evidence="8">Aromatic acid exporter family protein</fullName>
    </submittedName>
</protein>
<keyword evidence="9" id="KW-1185">Reference proteome</keyword>
<dbReference type="PANTHER" id="PTHR40064:SF1">
    <property type="entry name" value="MEMBRANE PROTEIN"/>
    <property type="match status" value="1"/>
</dbReference>
<gene>
    <name evidence="8" type="ORF">LQV63_08965</name>
</gene>
<keyword evidence="5 6" id="KW-0472">Membrane</keyword>
<dbReference type="Gene3D" id="1.20.120.940">
    <property type="entry name" value="Putative aromatic acid exporter, C-terminal domain"/>
    <property type="match status" value="1"/>
</dbReference>
<dbReference type="Pfam" id="PF11728">
    <property type="entry name" value="ArAE_1_C"/>
    <property type="match status" value="1"/>
</dbReference>
<feature type="domain" description="Putative aromatic acid exporter C-terminal" evidence="7">
    <location>
        <begin position="149"/>
        <end position="316"/>
    </location>
</feature>
<evidence type="ECO:0000256" key="6">
    <source>
        <dbReference type="SAM" id="Phobius"/>
    </source>
</evidence>
<dbReference type="InterPro" id="IPR021062">
    <property type="entry name" value="ArAE_1_C"/>
</dbReference>
<feature type="transmembrane region" description="Helical" evidence="6">
    <location>
        <begin position="15"/>
        <end position="42"/>
    </location>
</feature>